<evidence type="ECO:0000313" key="5">
    <source>
        <dbReference type="Proteomes" id="UP000009232"/>
    </source>
</evidence>
<evidence type="ECO:0000256" key="1">
    <source>
        <dbReference type="SAM" id="MobiDB-lite"/>
    </source>
</evidence>
<keyword evidence="2" id="KW-0472">Membrane</keyword>
<organism evidence="4 5">
    <name type="scientific">Thiomicrospira cyclica (strain DSM 14477 / JCM 11371 / ALM1)</name>
    <name type="common">Thioalkalimicrobium cyclicum</name>
    <dbReference type="NCBI Taxonomy" id="717773"/>
    <lineage>
        <taxon>Bacteria</taxon>
        <taxon>Pseudomonadati</taxon>
        <taxon>Pseudomonadota</taxon>
        <taxon>Gammaproteobacteria</taxon>
        <taxon>Thiotrichales</taxon>
        <taxon>Piscirickettsiaceae</taxon>
        <taxon>Thiomicrospira</taxon>
    </lineage>
</organism>
<dbReference type="Proteomes" id="UP000009232">
    <property type="component" value="Chromosome"/>
</dbReference>
<feature type="transmembrane region" description="Helical" evidence="2">
    <location>
        <begin position="43"/>
        <end position="62"/>
    </location>
</feature>
<dbReference type="Gene3D" id="3.40.50.620">
    <property type="entry name" value="HUPs"/>
    <property type="match status" value="1"/>
</dbReference>
<dbReference type="PANTHER" id="PTHR30336">
    <property type="entry name" value="INNER MEMBRANE PROTEIN, PROBABLE PERMEASE"/>
    <property type="match status" value="1"/>
</dbReference>
<dbReference type="GO" id="GO:0043164">
    <property type="term" value="P:Gram-negative-bacterium-type cell wall biogenesis"/>
    <property type="evidence" value="ECO:0007669"/>
    <property type="project" value="TreeGrafter"/>
</dbReference>
<dbReference type="InterPro" id="IPR003848">
    <property type="entry name" value="DUF218"/>
</dbReference>
<dbReference type="EMBL" id="CP002776">
    <property type="protein sequence ID" value="AEG31150.1"/>
    <property type="molecule type" value="Genomic_DNA"/>
</dbReference>
<dbReference type="STRING" id="717773.Thicy_0375"/>
<dbReference type="PANTHER" id="PTHR30336:SF4">
    <property type="entry name" value="ENVELOPE BIOGENESIS FACTOR ELYC"/>
    <property type="match status" value="1"/>
</dbReference>
<dbReference type="RefSeq" id="WP_013834931.1">
    <property type="nucleotide sequence ID" value="NC_015581.1"/>
</dbReference>
<keyword evidence="2" id="KW-1133">Transmembrane helix</keyword>
<proteinExistence type="predicted"/>
<gene>
    <name evidence="4" type="ordered locus">Thicy_0375</name>
</gene>
<dbReference type="GO" id="GO:0005886">
    <property type="term" value="C:plasma membrane"/>
    <property type="evidence" value="ECO:0007669"/>
    <property type="project" value="TreeGrafter"/>
</dbReference>
<dbReference type="InterPro" id="IPR051599">
    <property type="entry name" value="Cell_Envelope_Assoc"/>
</dbReference>
<reference evidence="4 5" key="1">
    <citation type="submission" date="2011-05" db="EMBL/GenBank/DDBJ databases">
        <title>Complete sequence of Thioalkalimicrobium cyclicum ALM1.</title>
        <authorList>
            <consortium name="US DOE Joint Genome Institute"/>
            <person name="Lucas S."/>
            <person name="Han J."/>
            <person name="Lapidus A."/>
            <person name="Cheng J.-F."/>
            <person name="Goodwin L."/>
            <person name="Pitluck S."/>
            <person name="Peters L."/>
            <person name="Mikhailova N."/>
            <person name="Davenport K."/>
            <person name="Han C."/>
            <person name="Tapia R."/>
            <person name="Land M."/>
            <person name="Hauser L."/>
            <person name="Kyrpides N."/>
            <person name="Ivanova N."/>
            <person name="Pagani I."/>
            <person name="Kappler U."/>
            <person name="Woyke T."/>
        </authorList>
    </citation>
    <scope>NUCLEOTIDE SEQUENCE [LARGE SCALE GENOMIC DNA]</scope>
    <source>
        <strain evidence="5">DSM 14477 / JCM 11371 / ALM1</strain>
    </source>
</reference>
<dbReference type="CDD" id="cd06259">
    <property type="entry name" value="YdcF-like"/>
    <property type="match status" value="1"/>
</dbReference>
<feature type="region of interest" description="Disordered" evidence="1">
    <location>
        <begin position="269"/>
        <end position="288"/>
    </location>
</feature>
<evidence type="ECO:0000256" key="2">
    <source>
        <dbReference type="SAM" id="Phobius"/>
    </source>
</evidence>
<dbReference type="OrthoDB" id="9809813at2"/>
<dbReference type="AlphaFoldDB" id="F6DAQ7"/>
<evidence type="ECO:0000313" key="4">
    <source>
        <dbReference type="EMBL" id="AEG31150.1"/>
    </source>
</evidence>
<evidence type="ECO:0000259" key="3">
    <source>
        <dbReference type="Pfam" id="PF02698"/>
    </source>
</evidence>
<feature type="domain" description="DUF218" evidence="3">
    <location>
        <begin position="84"/>
        <end position="249"/>
    </location>
</feature>
<dbReference type="HOGENOM" id="CLU_053514_1_2_6"/>
<dbReference type="Pfam" id="PF02698">
    <property type="entry name" value="DUF218"/>
    <property type="match status" value="1"/>
</dbReference>
<dbReference type="KEGG" id="tcy:Thicy_0375"/>
<protein>
    <recommendedName>
        <fullName evidence="3">DUF218 domain-containing protein</fullName>
    </recommendedName>
</protein>
<feature type="transmembrane region" description="Helical" evidence="2">
    <location>
        <begin position="12"/>
        <end position="36"/>
    </location>
</feature>
<keyword evidence="2" id="KW-0812">Transmembrane</keyword>
<dbReference type="GO" id="GO:0000270">
    <property type="term" value="P:peptidoglycan metabolic process"/>
    <property type="evidence" value="ECO:0007669"/>
    <property type="project" value="TreeGrafter"/>
</dbReference>
<accession>F6DAQ7</accession>
<dbReference type="eggNOG" id="COG1434">
    <property type="taxonomic scope" value="Bacteria"/>
</dbReference>
<keyword evidence="5" id="KW-1185">Reference proteome</keyword>
<name>F6DAQ7_THICA</name>
<dbReference type="InterPro" id="IPR014729">
    <property type="entry name" value="Rossmann-like_a/b/a_fold"/>
</dbReference>
<sequence length="288" mass="32176">MTDTLFFYLSKLAWALLSPGNLIIMLFIVGTLLLLLKLQRIARWLLVTNTLLAGLVLSYPVGDWIIQPLEQRFSQPAQLPAQIDGIIILGGGEDLKRSLSWNVAELGLGGDRYIAAKKLAHIYPFAPVIFSGGSGSIQLQNTGAEGHIAQQIFNDLGLLPSRLILESESRNTYENFRNLQPLLKPDGTYLLITSAFHMPRSVGIARKQGVNVIPYPVDYRSNSAELRQIDFDFYDHLKALEPGWREWIGLSVYFFSGKTASWLPKPDIAHSETATEPQRPRSNPFEGL</sequence>